<feature type="region of interest" description="Disordered" evidence="3">
    <location>
        <begin position="1095"/>
        <end position="1122"/>
    </location>
</feature>
<evidence type="ECO:0008006" key="8">
    <source>
        <dbReference type="Google" id="ProtNLM"/>
    </source>
</evidence>
<dbReference type="CDD" id="cd02869">
    <property type="entry name" value="PseudoU_synth_RluA_like"/>
    <property type="match status" value="1"/>
</dbReference>
<feature type="domain" description="Pseudouridine synthase RsuA/RluA-like" evidence="4">
    <location>
        <begin position="831"/>
        <end position="984"/>
    </location>
</feature>
<evidence type="ECO:0000313" key="7">
    <source>
        <dbReference type="Proteomes" id="UP000626109"/>
    </source>
</evidence>
<dbReference type="EMBL" id="CAJNNW010031940">
    <property type="protein sequence ID" value="CAE8710089.1"/>
    <property type="molecule type" value="Genomic_DNA"/>
</dbReference>
<dbReference type="InterPro" id="IPR057027">
    <property type="entry name" value="TPR_mt"/>
</dbReference>
<dbReference type="Pfam" id="PF00849">
    <property type="entry name" value="PseudoU_synth_2"/>
    <property type="match status" value="1"/>
</dbReference>
<evidence type="ECO:0000313" key="6">
    <source>
        <dbReference type="EMBL" id="CAE8710089.1"/>
    </source>
</evidence>
<dbReference type="PROSITE" id="PS51375">
    <property type="entry name" value="PPR"/>
    <property type="match status" value="4"/>
</dbReference>
<feature type="domain" description="Pentatricopeptide repeat-containing protein-mitochondrial" evidence="5">
    <location>
        <begin position="63"/>
        <end position="126"/>
    </location>
</feature>
<feature type="repeat" description="PPR" evidence="2">
    <location>
        <begin position="399"/>
        <end position="433"/>
    </location>
</feature>
<dbReference type="InterPro" id="IPR020103">
    <property type="entry name" value="PsdUridine_synth_cat_dom_sf"/>
</dbReference>
<evidence type="ECO:0000259" key="4">
    <source>
        <dbReference type="Pfam" id="PF00849"/>
    </source>
</evidence>
<comment type="caution">
    <text evidence="6">The sequence shown here is derived from an EMBL/GenBank/DDBJ whole genome shotgun (WGS) entry which is preliminary data.</text>
</comment>
<dbReference type="NCBIfam" id="TIGR00756">
    <property type="entry name" value="PPR"/>
    <property type="match status" value="1"/>
</dbReference>
<evidence type="ECO:0000256" key="2">
    <source>
        <dbReference type="PROSITE-ProRule" id="PRU00708"/>
    </source>
</evidence>
<dbReference type="Gene3D" id="1.25.40.10">
    <property type="entry name" value="Tetratricopeptide repeat domain"/>
    <property type="match status" value="4"/>
</dbReference>
<reference evidence="6" key="1">
    <citation type="submission" date="2021-02" db="EMBL/GenBank/DDBJ databases">
        <authorList>
            <person name="Dougan E. K."/>
            <person name="Rhodes N."/>
            <person name="Thang M."/>
            <person name="Chan C."/>
        </authorList>
    </citation>
    <scope>NUCLEOTIDE SEQUENCE</scope>
</reference>
<dbReference type="Pfam" id="PF23276">
    <property type="entry name" value="TPR_24"/>
    <property type="match status" value="1"/>
</dbReference>
<dbReference type="PANTHER" id="PTHR47447:SF17">
    <property type="entry name" value="OS12G0638900 PROTEIN"/>
    <property type="match status" value="1"/>
</dbReference>
<dbReference type="SUPFAM" id="SSF55120">
    <property type="entry name" value="Pseudouridine synthase"/>
    <property type="match status" value="1"/>
</dbReference>
<feature type="repeat" description="PPR" evidence="2">
    <location>
        <begin position="223"/>
        <end position="257"/>
    </location>
</feature>
<evidence type="ECO:0000256" key="3">
    <source>
        <dbReference type="SAM" id="MobiDB-lite"/>
    </source>
</evidence>
<evidence type="ECO:0000256" key="1">
    <source>
        <dbReference type="ARBA" id="ARBA00022737"/>
    </source>
</evidence>
<feature type="repeat" description="PPR" evidence="2">
    <location>
        <begin position="469"/>
        <end position="503"/>
    </location>
</feature>
<proteinExistence type="predicted"/>
<sequence>MLSVSWADDRPELQKAAVRSPVGISCCCGAFGGKDGALGRLQLLEAVTNELDYWRTNPKRATRVLSDLAKQRLPQIASEVLDLMLDSRIDANVFHYSAVINACEKGSQWQQALSILNRMPSLKANANSVCYNAAISACEKGGEWQFSLKLLSSMPACRVTPDEVSYNAAISSCEKGRHVGSAPDLLNDMLGMMAKPEACEIGDPWQWAIRLLKIMPAMSVIPSSVSYNAAISSCEKGGQWQLSLSCLETMPEVRLKPDAISLSAAISACEKGIQWELALRLLRVSMPEMRLVPNKISFSAAISACEKGGQWRQALSRFSCMLGMRICPDRINYNAAISACQKGGQWQMALGLFVCSYTGNIIPNEITLNAVISACEKGGEWELALVLLSSMPALQLMQDTISYSSAISNCANRGQWHLAFALLREMPEVRLTPNEASFSAAIHSCAANGLWQLAVGLLRNMPKQKVIADKISYNAAISAVKQVGPWQTASTLLGEMLNARFSPTSITSEAAILAYSRQYQWRQGLYLMRASWVKPTAPSYQAVIGASLASGLPEMAATLILELGRHCLPGELLTPRFALNRPRAKTCIRWAGLTRLAAFPLPTSSWRGSGSEDESGLVGRLVALGLTPTEEQLSRVLRLELLSVHDPDIISAALDEVTLKLSASRLAPKELSIIAWAFGMLGVTNPMLFHALIIQAVPQLQSFTMGDLLKLAWGFAAAGVDVELFIAIQNEVAARLEKVDLLNFSELSRDAFLQDTLGLLWASNFAGYCSNNLLASARLVIRQAGASMDRAHSPSSSPACQSMGELPCTEADPLQPDSKPQTIMDLPDRLVIFKPPGWEVFNRDTELQLSSFLQASLGRRFAIMHDEEHQYGFLHRLDLPSSGLVLAAKTYEAYYDLKVQLNAGEIARDYVILCHGWVRPSLTNIKAKVYWRGLLPTSVGDQGKPSLTRLKVTAHARHESIALSLVIVRIATGRRHQIRSHFSHVGHPTVCDGKYTTEATFQSDKDICDRNCLHRYRLAFKDVAGKDHEVMMPVPADLMISLQQVAPKEVQSAKTICDWLSGRSLRSWQNYTPLISDFGGNKAETRTRLVGTGSTLVSKNSRNDHQASFGSSQPSQRSGLDALLSLGPTPTEAEVSSVLQIDLGSLASGLPEMAATLILELGRHCLPGELLTPRFALNRPRAKTCIRWAGLTRLAAFPLPTSSWRGSGSEDESGLVGRLVALGLTPTEARVVPNEITACYALCNEARDLDMYPRLLQQGESFLGPHELSCDAAVLAVRWWLTEVVPRLLSAGTPPPVRLSIVTG</sequence>
<feature type="repeat" description="PPR" evidence="2">
    <location>
        <begin position="127"/>
        <end position="161"/>
    </location>
</feature>
<dbReference type="InterPro" id="IPR002885">
    <property type="entry name" value="PPR_rpt"/>
</dbReference>
<dbReference type="Pfam" id="PF13812">
    <property type="entry name" value="PPR_3"/>
    <property type="match status" value="1"/>
</dbReference>
<feature type="compositionally biased region" description="Polar residues" evidence="3">
    <location>
        <begin position="1095"/>
        <end position="1118"/>
    </location>
</feature>
<dbReference type="Proteomes" id="UP000626109">
    <property type="component" value="Unassembled WGS sequence"/>
</dbReference>
<organism evidence="6 7">
    <name type="scientific">Polarella glacialis</name>
    <name type="common">Dinoflagellate</name>
    <dbReference type="NCBI Taxonomy" id="89957"/>
    <lineage>
        <taxon>Eukaryota</taxon>
        <taxon>Sar</taxon>
        <taxon>Alveolata</taxon>
        <taxon>Dinophyceae</taxon>
        <taxon>Suessiales</taxon>
        <taxon>Suessiaceae</taxon>
        <taxon>Polarella</taxon>
    </lineage>
</organism>
<name>A0A813KLF8_POLGL</name>
<dbReference type="GO" id="GO:0009982">
    <property type="term" value="F:pseudouridine synthase activity"/>
    <property type="evidence" value="ECO:0007669"/>
    <property type="project" value="InterPro"/>
</dbReference>
<keyword evidence="1" id="KW-0677">Repeat</keyword>
<accession>A0A813KLF8</accession>
<dbReference type="GO" id="GO:0003723">
    <property type="term" value="F:RNA binding"/>
    <property type="evidence" value="ECO:0007669"/>
    <property type="project" value="InterPro"/>
</dbReference>
<feature type="region of interest" description="Disordered" evidence="3">
    <location>
        <begin position="791"/>
        <end position="819"/>
    </location>
</feature>
<protein>
    <recommendedName>
        <fullName evidence="8">Pentatricopeptide repeat-containing protein, chloroplastic</fullName>
    </recommendedName>
</protein>
<dbReference type="Pfam" id="PF01535">
    <property type="entry name" value="PPR"/>
    <property type="match status" value="5"/>
</dbReference>
<dbReference type="GO" id="GO:0001522">
    <property type="term" value="P:pseudouridine synthesis"/>
    <property type="evidence" value="ECO:0007669"/>
    <property type="project" value="InterPro"/>
</dbReference>
<evidence type="ECO:0000259" key="5">
    <source>
        <dbReference type="Pfam" id="PF23276"/>
    </source>
</evidence>
<dbReference type="InterPro" id="IPR011990">
    <property type="entry name" value="TPR-like_helical_dom_sf"/>
</dbReference>
<dbReference type="InterPro" id="IPR006145">
    <property type="entry name" value="PsdUridine_synth_RsuA/RluA"/>
</dbReference>
<dbReference type="PANTHER" id="PTHR47447">
    <property type="entry name" value="OS03G0856100 PROTEIN"/>
    <property type="match status" value="1"/>
</dbReference>
<dbReference type="Gene3D" id="3.30.2350.10">
    <property type="entry name" value="Pseudouridine synthase"/>
    <property type="match status" value="1"/>
</dbReference>
<gene>
    <name evidence="6" type="ORF">PGLA2088_LOCUS35782</name>
</gene>